<reference evidence="2 3" key="1">
    <citation type="submission" date="2019-10" db="EMBL/GenBank/DDBJ databases">
        <authorList>
            <person name="Palmer J.M."/>
        </authorList>
    </citation>
    <scope>NUCLEOTIDE SEQUENCE [LARGE SCALE GENOMIC DNA]</scope>
    <source>
        <strain evidence="2 3">TWF694</strain>
    </source>
</reference>
<dbReference type="AlphaFoldDB" id="A0AAV9WT92"/>
<accession>A0AAV9WT92</accession>
<dbReference type="EMBL" id="JAVHJO010000017">
    <property type="protein sequence ID" value="KAK6525321.1"/>
    <property type="molecule type" value="Genomic_DNA"/>
</dbReference>
<sequence length="298" mass="34168">MGQLTPSYTPNGKSGPSGPMEDVPPAAALRGSPVTLSPDKRGGHDAHDPAVAFERLQLSQLTKDNSIVIFTGGSDAPLRHYIVPRGMYCAQSRYFEQAYRDEIPETNQGFFYFPTLLDFDKVNVAIQTGVFDLDDIYDLYHTANQLQMDNFMAQICERTCPKISLNVEQIRDFERLLDQATRLMEEYGHRRKVSAAYLGIIYEVSHIHEWYTIRQVFKAKSQGMTDKLEALGRLVTKYGICNSMDCVGCIKRRLHHREDAFLKLKTELLRHQAWENTWHSLGQTKPYFLYPPDPHVFD</sequence>
<evidence type="ECO:0000256" key="1">
    <source>
        <dbReference type="SAM" id="MobiDB-lite"/>
    </source>
</evidence>
<comment type="caution">
    <text evidence="2">The sequence shown here is derived from an EMBL/GenBank/DDBJ whole genome shotgun (WGS) entry which is preliminary data.</text>
</comment>
<organism evidence="2 3">
    <name type="scientific">Orbilia ellipsospora</name>
    <dbReference type="NCBI Taxonomy" id="2528407"/>
    <lineage>
        <taxon>Eukaryota</taxon>
        <taxon>Fungi</taxon>
        <taxon>Dikarya</taxon>
        <taxon>Ascomycota</taxon>
        <taxon>Pezizomycotina</taxon>
        <taxon>Orbiliomycetes</taxon>
        <taxon>Orbiliales</taxon>
        <taxon>Orbiliaceae</taxon>
        <taxon>Orbilia</taxon>
    </lineage>
</organism>
<gene>
    <name evidence="2" type="ORF">TWF694_005464</name>
</gene>
<evidence type="ECO:0000313" key="3">
    <source>
        <dbReference type="Proteomes" id="UP001365542"/>
    </source>
</evidence>
<dbReference type="Proteomes" id="UP001365542">
    <property type="component" value="Unassembled WGS sequence"/>
</dbReference>
<keyword evidence="3" id="KW-1185">Reference proteome</keyword>
<protein>
    <recommendedName>
        <fullName evidence="4">BTB domain-containing protein</fullName>
    </recommendedName>
</protein>
<name>A0AAV9WT92_9PEZI</name>
<evidence type="ECO:0000313" key="2">
    <source>
        <dbReference type="EMBL" id="KAK6525321.1"/>
    </source>
</evidence>
<feature type="compositionally biased region" description="Basic and acidic residues" evidence="1">
    <location>
        <begin position="38"/>
        <end position="47"/>
    </location>
</feature>
<feature type="compositionally biased region" description="Polar residues" evidence="1">
    <location>
        <begin position="1"/>
        <end position="14"/>
    </location>
</feature>
<feature type="region of interest" description="Disordered" evidence="1">
    <location>
        <begin position="1"/>
        <end position="47"/>
    </location>
</feature>
<proteinExistence type="predicted"/>
<evidence type="ECO:0008006" key="4">
    <source>
        <dbReference type="Google" id="ProtNLM"/>
    </source>
</evidence>